<evidence type="ECO:0000313" key="2">
    <source>
        <dbReference type="Proteomes" id="UP000005239"/>
    </source>
</evidence>
<sequence length="174" mass="18146">LISACLYKPSRSLPAFILFRVFSRRCRQFYYACPCQPRIPWFRHEMQPLRAFLLPLVISMTLFHLVDSTLPAGVTDATNAVGDAGTKAVAGASGVANDASKAGGAVITDVNKGAGDIKDGASKAGNDIKNGAEGVAKDISNTCFNGVGPGCPAAAISSLLSLAVVMLVALFSRQ</sequence>
<reference evidence="1" key="2">
    <citation type="submission" date="2022-06" db="UniProtKB">
        <authorList>
            <consortium name="EnsemblMetazoa"/>
        </authorList>
    </citation>
    <scope>IDENTIFICATION</scope>
    <source>
        <strain evidence="1">PS312</strain>
    </source>
</reference>
<dbReference type="Proteomes" id="UP000005239">
    <property type="component" value="Unassembled WGS sequence"/>
</dbReference>
<dbReference type="EnsemblMetazoa" id="PPA38251.1">
    <property type="protein sequence ID" value="PPA38251.1"/>
    <property type="gene ID" value="WBGene00276620"/>
</dbReference>
<accession>A0A2A6B4Z0</accession>
<gene>
    <name evidence="1" type="primary">WBGene00276620</name>
</gene>
<keyword evidence="2" id="KW-1185">Reference proteome</keyword>
<protein>
    <submittedName>
        <fullName evidence="1">Uncharacterized protein</fullName>
    </submittedName>
</protein>
<dbReference type="AlphaFoldDB" id="A0A2A6B4Z0"/>
<organism evidence="1 2">
    <name type="scientific">Pristionchus pacificus</name>
    <name type="common">Parasitic nematode worm</name>
    <dbReference type="NCBI Taxonomy" id="54126"/>
    <lineage>
        <taxon>Eukaryota</taxon>
        <taxon>Metazoa</taxon>
        <taxon>Ecdysozoa</taxon>
        <taxon>Nematoda</taxon>
        <taxon>Chromadorea</taxon>
        <taxon>Rhabditida</taxon>
        <taxon>Rhabditina</taxon>
        <taxon>Diplogasteromorpha</taxon>
        <taxon>Diplogasteroidea</taxon>
        <taxon>Neodiplogasteridae</taxon>
        <taxon>Pristionchus</taxon>
    </lineage>
</organism>
<evidence type="ECO:0000313" key="1">
    <source>
        <dbReference type="EnsemblMetazoa" id="PPA38251.1"/>
    </source>
</evidence>
<proteinExistence type="predicted"/>
<accession>A0A8R1UQL7</accession>
<reference evidence="2" key="1">
    <citation type="journal article" date="2008" name="Nat. Genet.">
        <title>The Pristionchus pacificus genome provides a unique perspective on nematode lifestyle and parasitism.</title>
        <authorList>
            <person name="Dieterich C."/>
            <person name="Clifton S.W."/>
            <person name="Schuster L.N."/>
            <person name="Chinwalla A."/>
            <person name="Delehaunty K."/>
            <person name="Dinkelacker I."/>
            <person name="Fulton L."/>
            <person name="Fulton R."/>
            <person name="Godfrey J."/>
            <person name="Minx P."/>
            <person name="Mitreva M."/>
            <person name="Roeseler W."/>
            <person name="Tian H."/>
            <person name="Witte H."/>
            <person name="Yang S.P."/>
            <person name="Wilson R.K."/>
            <person name="Sommer R.J."/>
        </authorList>
    </citation>
    <scope>NUCLEOTIDE SEQUENCE [LARGE SCALE GENOMIC DNA]</scope>
    <source>
        <strain evidence="2">PS312</strain>
    </source>
</reference>
<name>A0A2A6B4Z0_PRIPA</name>